<feature type="transmembrane region" description="Helical" evidence="3">
    <location>
        <begin position="136"/>
        <end position="160"/>
    </location>
</feature>
<name>A0A2L0EZG5_SORCE</name>
<keyword evidence="3" id="KW-0472">Membrane</keyword>
<evidence type="ECO:0000313" key="6">
    <source>
        <dbReference type="Proteomes" id="UP000238348"/>
    </source>
</evidence>
<keyword evidence="3" id="KW-0812">Transmembrane</keyword>
<dbReference type="EMBL" id="CP012673">
    <property type="protein sequence ID" value="AUX44680.1"/>
    <property type="molecule type" value="Genomic_DNA"/>
</dbReference>
<keyword evidence="4" id="KW-0732">Signal</keyword>
<feature type="compositionally biased region" description="Low complexity" evidence="2">
    <location>
        <begin position="59"/>
        <end position="69"/>
    </location>
</feature>
<reference evidence="5 6" key="1">
    <citation type="submission" date="2015-09" db="EMBL/GenBank/DDBJ databases">
        <title>Sorangium comparison.</title>
        <authorList>
            <person name="Zaburannyi N."/>
            <person name="Bunk B."/>
            <person name="Overmann J."/>
            <person name="Mueller R."/>
        </authorList>
    </citation>
    <scope>NUCLEOTIDE SEQUENCE [LARGE SCALE GENOMIC DNA]</scope>
    <source>
        <strain evidence="5 6">So ce26</strain>
    </source>
</reference>
<evidence type="ECO:0000256" key="4">
    <source>
        <dbReference type="SAM" id="SignalP"/>
    </source>
</evidence>
<feature type="chain" id="PRO_5014979344" evidence="4">
    <location>
        <begin position="44"/>
        <end position="244"/>
    </location>
</feature>
<evidence type="ECO:0000256" key="1">
    <source>
        <dbReference type="SAM" id="Coils"/>
    </source>
</evidence>
<evidence type="ECO:0000256" key="3">
    <source>
        <dbReference type="SAM" id="Phobius"/>
    </source>
</evidence>
<sequence>MDQGHSHPAPPQAPPARRPRARGRLAAWALAFGAVALASTAAAQTPAEPAAPRPPPSAPHVAPAAPGLPPGATWEEAIAAYEARIAGIERQLRLLDQAGSDEEDDRARRRRLELDLAAAEEELGEFMERTTERRSAVLMFSGLGVAILGGVALVSGVVLIAATHDRPVGADGRRDGYDEAVATALVGGAALAVGLPLYVIGKQRVRKDPESGEPAVAARLLVGPGAVVAPAGEGALGVGLRVVF</sequence>
<dbReference type="AlphaFoldDB" id="A0A2L0EZG5"/>
<feature type="region of interest" description="Disordered" evidence="2">
    <location>
        <begin position="1"/>
        <end position="22"/>
    </location>
</feature>
<feature type="signal peptide" evidence="4">
    <location>
        <begin position="1"/>
        <end position="43"/>
    </location>
</feature>
<evidence type="ECO:0000313" key="5">
    <source>
        <dbReference type="EMBL" id="AUX44680.1"/>
    </source>
</evidence>
<feature type="transmembrane region" description="Helical" evidence="3">
    <location>
        <begin position="180"/>
        <end position="200"/>
    </location>
</feature>
<evidence type="ECO:0000256" key="2">
    <source>
        <dbReference type="SAM" id="MobiDB-lite"/>
    </source>
</evidence>
<organism evidence="5 6">
    <name type="scientific">Sorangium cellulosum</name>
    <name type="common">Polyangium cellulosum</name>
    <dbReference type="NCBI Taxonomy" id="56"/>
    <lineage>
        <taxon>Bacteria</taxon>
        <taxon>Pseudomonadati</taxon>
        <taxon>Myxococcota</taxon>
        <taxon>Polyangia</taxon>
        <taxon>Polyangiales</taxon>
        <taxon>Polyangiaceae</taxon>
        <taxon>Sorangium</taxon>
    </lineage>
</organism>
<feature type="region of interest" description="Disordered" evidence="2">
    <location>
        <begin position="40"/>
        <end position="69"/>
    </location>
</feature>
<accession>A0A2L0EZG5</accession>
<dbReference type="Proteomes" id="UP000238348">
    <property type="component" value="Chromosome"/>
</dbReference>
<feature type="compositionally biased region" description="Pro residues" evidence="2">
    <location>
        <begin position="49"/>
        <end position="58"/>
    </location>
</feature>
<feature type="coiled-coil region" evidence="1">
    <location>
        <begin position="78"/>
        <end position="129"/>
    </location>
</feature>
<keyword evidence="3" id="KW-1133">Transmembrane helix</keyword>
<protein>
    <submittedName>
        <fullName evidence="5">Uncharacterized protein</fullName>
    </submittedName>
</protein>
<keyword evidence="1" id="KW-0175">Coiled coil</keyword>
<dbReference type="RefSeq" id="WP_104983174.1">
    <property type="nucleotide sequence ID" value="NZ_CP012673.1"/>
</dbReference>
<proteinExistence type="predicted"/>
<gene>
    <name evidence="5" type="ORF">SOCE26_061470</name>
</gene>